<keyword evidence="1" id="KW-0808">Transferase</keyword>
<keyword evidence="2" id="KW-1185">Reference proteome</keyword>
<dbReference type="InterPro" id="IPR039065">
    <property type="entry name" value="AcoX-like"/>
</dbReference>
<dbReference type="Proteomes" id="UP001139319">
    <property type="component" value="Unassembled WGS sequence"/>
</dbReference>
<organism evidence="1 2">
    <name type="scientific">Gilvimarinus xylanilyticus</name>
    <dbReference type="NCBI Taxonomy" id="2944139"/>
    <lineage>
        <taxon>Bacteria</taxon>
        <taxon>Pseudomonadati</taxon>
        <taxon>Pseudomonadota</taxon>
        <taxon>Gammaproteobacteria</taxon>
        <taxon>Cellvibrionales</taxon>
        <taxon>Cellvibrionaceae</taxon>
        <taxon>Gilvimarinus</taxon>
    </lineage>
</organism>
<proteinExistence type="predicted"/>
<dbReference type="EMBL" id="JAMFTH010000001">
    <property type="protein sequence ID" value="MCP8899160.1"/>
    <property type="molecule type" value="Genomic_DNA"/>
</dbReference>
<dbReference type="InterPro" id="IPR011386">
    <property type="entry name" value="Put_ATP-NAD_kin"/>
</dbReference>
<evidence type="ECO:0000313" key="2">
    <source>
        <dbReference type="Proteomes" id="UP001139319"/>
    </source>
</evidence>
<keyword evidence="1" id="KW-0418">Kinase</keyword>
<dbReference type="Pfam" id="PF20143">
    <property type="entry name" value="NAD_kinase_C"/>
    <property type="match status" value="1"/>
</dbReference>
<dbReference type="AlphaFoldDB" id="A0A9X2KWN2"/>
<accession>A0A9X2KWN2</accession>
<evidence type="ECO:0000313" key="1">
    <source>
        <dbReference type="EMBL" id="MCP8899160.1"/>
    </source>
</evidence>
<dbReference type="RefSeq" id="WP_253967417.1">
    <property type="nucleotide sequence ID" value="NZ_JAMFTH010000001.1"/>
</dbReference>
<name>A0A9X2KWN2_9GAMM</name>
<dbReference type="InterPro" id="IPR016064">
    <property type="entry name" value="NAD/diacylglycerol_kinase_sf"/>
</dbReference>
<reference evidence="1" key="1">
    <citation type="submission" date="2022-05" db="EMBL/GenBank/DDBJ databases">
        <authorList>
            <person name="Sun H.-N."/>
        </authorList>
    </citation>
    <scope>NUCLEOTIDE SEQUENCE</scope>
    <source>
        <strain evidence="1">HB14</strain>
    </source>
</reference>
<reference evidence="1" key="2">
    <citation type="submission" date="2023-01" db="EMBL/GenBank/DDBJ databases">
        <title>Gilvimarinus xylanilyticus HB14 isolated from Caulerpa lentillifera aquaculture base in Hainan, China.</title>
        <authorList>
            <person name="Zhang Y.-J."/>
        </authorList>
    </citation>
    <scope>NUCLEOTIDE SEQUENCE</scope>
    <source>
        <strain evidence="1">HB14</strain>
    </source>
</reference>
<dbReference type="InterPro" id="IPR002504">
    <property type="entry name" value="NADK"/>
</dbReference>
<dbReference type="GO" id="GO:0005524">
    <property type="term" value="F:ATP binding"/>
    <property type="evidence" value="ECO:0007669"/>
    <property type="project" value="UniProtKB-ARBA"/>
</dbReference>
<protein>
    <submittedName>
        <fullName evidence="1">NAD(+)/NADH kinase</fullName>
    </submittedName>
</protein>
<dbReference type="PANTHER" id="PTHR40697">
    <property type="entry name" value="ACETOIN CATABOLISM PROTEIN X"/>
    <property type="match status" value="1"/>
</dbReference>
<dbReference type="Pfam" id="PF01513">
    <property type="entry name" value="NAD_kinase"/>
    <property type="match status" value="1"/>
</dbReference>
<dbReference type="SUPFAM" id="SSF111331">
    <property type="entry name" value="NAD kinase/diacylglycerol kinase-like"/>
    <property type="match status" value="1"/>
</dbReference>
<comment type="caution">
    <text evidence="1">The sequence shown here is derived from an EMBL/GenBank/DDBJ whole genome shotgun (WGS) entry which is preliminary data.</text>
</comment>
<dbReference type="GO" id="GO:0006741">
    <property type="term" value="P:NADP+ biosynthetic process"/>
    <property type="evidence" value="ECO:0007669"/>
    <property type="project" value="InterPro"/>
</dbReference>
<dbReference type="PANTHER" id="PTHR40697:SF2">
    <property type="entry name" value="ATP-NAD KINASE-RELATED"/>
    <property type="match status" value="1"/>
</dbReference>
<dbReference type="PIRSF" id="PIRSF016907">
    <property type="entry name" value="Kin_ATP-NAD"/>
    <property type="match status" value="1"/>
</dbReference>
<dbReference type="GO" id="GO:0003951">
    <property type="term" value="F:NAD+ kinase activity"/>
    <property type="evidence" value="ECO:0007669"/>
    <property type="project" value="InterPro"/>
</dbReference>
<dbReference type="GO" id="GO:0051287">
    <property type="term" value="F:NAD binding"/>
    <property type="evidence" value="ECO:0007669"/>
    <property type="project" value="UniProtKB-ARBA"/>
</dbReference>
<gene>
    <name evidence="1" type="ORF">M6D89_07625</name>
</gene>
<sequence>MTRLKLGIIVNPFAGLGGSLGLKGSDDLALVRERAGHGGLQPHAPARMARALAPLQEHSDTLDFFAFDGSMGANLLRELGFNPQILGAPQADQSTAADTARAARAMHSAGIDLLVLAGGDGTARNIADAVGLSVPCLGVPAGVKIHSGVYTTSPEAAGRVLKRLADGLWAPLIEREVRDIDEQAFARGVVRARHYSELLVPEVPEALQQVKNAGAEVDELSQLDLADGVIEQLDPGTLYVVGPGSTTYVILQQLGLEGTLLGVDLLLDNQLRQKDVNAAQIREALAAHAGPVRIMVTAIGGQGHIFGRGNQQIAWDIIEQVGRDNIWLVATPEKLKALEGRPLLVDTNNPSLDRALSGALPVTTGYRQQVIYPVGEI</sequence>